<feature type="transmembrane region" description="Helical" evidence="8">
    <location>
        <begin position="61"/>
        <end position="82"/>
    </location>
</feature>
<dbReference type="Proteomes" id="UP000199213">
    <property type="component" value="Unassembled WGS sequence"/>
</dbReference>
<evidence type="ECO:0000256" key="1">
    <source>
        <dbReference type="ARBA" id="ARBA00004651"/>
    </source>
</evidence>
<dbReference type="AlphaFoldDB" id="A0A1G9CY47"/>
<feature type="transmembrane region" description="Helical" evidence="8">
    <location>
        <begin position="6"/>
        <end position="26"/>
    </location>
</feature>
<accession>A0A1G9CY47</accession>
<evidence type="ECO:0000313" key="10">
    <source>
        <dbReference type="Proteomes" id="UP000199213"/>
    </source>
</evidence>
<keyword evidence="6 8" id="KW-1133">Transmembrane helix</keyword>
<dbReference type="GO" id="GO:0005886">
    <property type="term" value="C:plasma membrane"/>
    <property type="evidence" value="ECO:0007669"/>
    <property type="project" value="UniProtKB-SubCell"/>
</dbReference>
<evidence type="ECO:0000256" key="7">
    <source>
        <dbReference type="ARBA" id="ARBA00023136"/>
    </source>
</evidence>
<evidence type="ECO:0000256" key="6">
    <source>
        <dbReference type="ARBA" id="ARBA00022989"/>
    </source>
</evidence>
<organism evidence="9 10">
    <name type="scientific">Actinopolyspora mzabensis</name>
    <dbReference type="NCBI Taxonomy" id="995066"/>
    <lineage>
        <taxon>Bacteria</taxon>
        <taxon>Bacillati</taxon>
        <taxon>Actinomycetota</taxon>
        <taxon>Actinomycetes</taxon>
        <taxon>Actinopolysporales</taxon>
        <taxon>Actinopolysporaceae</taxon>
        <taxon>Actinopolyspora</taxon>
    </lineage>
</organism>
<keyword evidence="3" id="KW-0813">Transport</keyword>
<comment type="similarity">
    <text evidence="2">Belongs to the CPA3 antiporters (TC 2.A.63) subunit F family.</text>
</comment>
<evidence type="ECO:0000313" key="9">
    <source>
        <dbReference type="EMBL" id="SDK56344.1"/>
    </source>
</evidence>
<keyword evidence="7 8" id="KW-0472">Membrane</keyword>
<evidence type="ECO:0000256" key="8">
    <source>
        <dbReference type="SAM" id="Phobius"/>
    </source>
</evidence>
<protein>
    <submittedName>
        <fullName evidence="9">Multisubunit sodium/proton antiporter, MrpF subunit (TC 2.A.63.1)</fullName>
    </submittedName>
</protein>
<sequence>MMGVVFAITFGLLCLAGLLSLVRLLLGRGTLDRIVALDVFITLIVAATCVGMGRNEDGSNVALAAAFALLAFIGSVSAARLVEKKESHR</sequence>
<evidence type="ECO:0000256" key="3">
    <source>
        <dbReference type="ARBA" id="ARBA00022448"/>
    </source>
</evidence>
<feature type="transmembrane region" description="Helical" evidence="8">
    <location>
        <begin position="35"/>
        <end position="55"/>
    </location>
</feature>
<keyword evidence="5 8" id="KW-0812">Transmembrane</keyword>
<dbReference type="PANTHER" id="PTHR34702">
    <property type="entry name" value="NA(+)/H(+) ANTIPORTER SUBUNIT F1"/>
    <property type="match status" value="1"/>
</dbReference>
<keyword evidence="4" id="KW-1003">Cell membrane</keyword>
<gene>
    <name evidence="9" type="ORF">SAMN04487820_109140</name>
</gene>
<dbReference type="PANTHER" id="PTHR34702:SF1">
    <property type="entry name" value="NA(+)_H(+) ANTIPORTER SUBUNIT F"/>
    <property type="match status" value="1"/>
</dbReference>
<dbReference type="Pfam" id="PF04066">
    <property type="entry name" value="MrpF_PhaF"/>
    <property type="match status" value="1"/>
</dbReference>
<reference evidence="10" key="1">
    <citation type="submission" date="2016-10" db="EMBL/GenBank/DDBJ databases">
        <authorList>
            <person name="Varghese N."/>
            <person name="Submissions S."/>
        </authorList>
    </citation>
    <scope>NUCLEOTIDE SEQUENCE [LARGE SCALE GENOMIC DNA]</scope>
    <source>
        <strain evidence="10">DSM 45460</strain>
    </source>
</reference>
<evidence type="ECO:0000256" key="4">
    <source>
        <dbReference type="ARBA" id="ARBA00022475"/>
    </source>
</evidence>
<dbReference type="InterPro" id="IPR007208">
    <property type="entry name" value="MrpF/PhaF-like"/>
</dbReference>
<comment type="subcellular location">
    <subcellularLocation>
        <location evidence="1">Cell membrane</location>
        <topology evidence="1">Multi-pass membrane protein</topology>
    </subcellularLocation>
</comment>
<proteinExistence type="inferred from homology"/>
<dbReference type="EMBL" id="FNFM01000009">
    <property type="protein sequence ID" value="SDK56344.1"/>
    <property type="molecule type" value="Genomic_DNA"/>
</dbReference>
<evidence type="ECO:0000256" key="5">
    <source>
        <dbReference type="ARBA" id="ARBA00022692"/>
    </source>
</evidence>
<name>A0A1G9CY47_ACTMZ</name>
<keyword evidence="10" id="KW-1185">Reference proteome</keyword>
<evidence type="ECO:0000256" key="2">
    <source>
        <dbReference type="ARBA" id="ARBA00009212"/>
    </source>
</evidence>
<dbReference type="GO" id="GO:0015385">
    <property type="term" value="F:sodium:proton antiporter activity"/>
    <property type="evidence" value="ECO:0007669"/>
    <property type="project" value="TreeGrafter"/>
</dbReference>